<organism evidence="1 2">
    <name type="scientific">Francisella halioticida</name>
    <dbReference type="NCBI Taxonomy" id="549298"/>
    <lineage>
        <taxon>Bacteria</taxon>
        <taxon>Pseudomonadati</taxon>
        <taxon>Pseudomonadota</taxon>
        <taxon>Gammaproteobacteria</taxon>
        <taxon>Thiotrichales</taxon>
        <taxon>Francisellaceae</taxon>
        <taxon>Francisella</taxon>
    </lineage>
</organism>
<gene>
    <name evidence="1" type="ORF">CDV26_03965</name>
</gene>
<protein>
    <recommendedName>
        <fullName evidence="3">Transglutaminase-like domain-containing protein</fullName>
    </recommendedName>
</protein>
<evidence type="ECO:0008006" key="3">
    <source>
        <dbReference type="Google" id="ProtNLM"/>
    </source>
</evidence>
<keyword evidence="2" id="KW-1185">Reference proteome</keyword>
<evidence type="ECO:0000313" key="2">
    <source>
        <dbReference type="Proteomes" id="UP000249910"/>
    </source>
</evidence>
<name>A0ABM6LYC4_9GAMM</name>
<proteinExistence type="predicted"/>
<dbReference type="Proteomes" id="UP000249910">
    <property type="component" value="Chromosome"/>
</dbReference>
<dbReference type="EMBL" id="CP022132">
    <property type="protein sequence ID" value="ASG67657.1"/>
    <property type="molecule type" value="Genomic_DNA"/>
</dbReference>
<dbReference type="RefSeq" id="WP_088772183.1">
    <property type="nucleotide sequence ID" value="NZ_CP022132.1"/>
</dbReference>
<sequence length="210" mass="24080">MKPIDFVRSFEKDLLEFSDYTSNDARTFIGCINPSKKTVILEKADISTNAKYDFQFVLLKQRNVSWDSNLLNKAYDSVRNRKSGVCTTFAYAAAHIISSGRLAEAPLIEIVAYSNHIFIIVGRNHSYNGNLRNRNYLDDISYWGGEYVIIDPWAIAMGYDIAFYTKSNFNSYPYKNMIRNLSLEMANKPPESAGNQEQDSYNNFMSAFNF</sequence>
<reference evidence="1 2" key="1">
    <citation type="submission" date="2017-06" db="EMBL/GenBank/DDBJ databases">
        <title>Complete genome of Francisella halioticida.</title>
        <authorList>
            <person name="Sjodin A."/>
        </authorList>
    </citation>
    <scope>NUCLEOTIDE SEQUENCE [LARGE SCALE GENOMIC DNA]</scope>
    <source>
        <strain evidence="1 2">DSM 23729</strain>
    </source>
</reference>
<evidence type="ECO:0000313" key="1">
    <source>
        <dbReference type="EMBL" id="ASG67657.1"/>
    </source>
</evidence>
<accession>A0ABM6LYC4</accession>